<evidence type="ECO:0000313" key="2">
    <source>
        <dbReference type="Proteomes" id="UP000050898"/>
    </source>
</evidence>
<evidence type="ECO:0000313" key="1">
    <source>
        <dbReference type="EMBL" id="KRN03486.1"/>
    </source>
</evidence>
<protein>
    <submittedName>
        <fullName evidence="1">Uncharacterized protein</fullName>
    </submittedName>
</protein>
<accession>J0L1Y0</accession>
<sequence>MIKNDEPAYYVIPKESFVAERRVFKQGEEYPVYRISGGFCLVAENGEFNFTKKLFSKVLHDWELEVVEDDY</sequence>
<reference evidence="1 2" key="1">
    <citation type="journal article" date="2015" name="Genome Announc.">
        <title>Expanding the biotechnology potential of lactobacilli through comparative genomics of 213 strains and associated genera.</title>
        <authorList>
            <person name="Sun Z."/>
            <person name="Harris H.M."/>
            <person name="McCann A."/>
            <person name="Guo C."/>
            <person name="Argimon S."/>
            <person name="Zhang W."/>
            <person name="Yang X."/>
            <person name="Jeffery I.B."/>
            <person name="Cooney J.C."/>
            <person name="Kagawa T.F."/>
            <person name="Liu W."/>
            <person name="Song Y."/>
            <person name="Salvetti E."/>
            <person name="Wrobel A."/>
            <person name="Rasinkangas P."/>
            <person name="Parkhill J."/>
            <person name="Rea M.C."/>
            <person name="O'Sullivan O."/>
            <person name="Ritari J."/>
            <person name="Douillard F.P."/>
            <person name="Paul Ross R."/>
            <person name="Yang R."/>
            <person name="Briner A.E."/>
            <person name="Felis G.E."/>
            <person name="de Vos W.M."/>
            <person name="Barrangou R."/>
            <person name="Klaenhammer T.R."/>
            <person name="Caufield P.W."/>
            <person name="Cui Y."/>
            <person name="Zhang H."/>
            <person name="O'Toole P.W."/>
        </authorList>
    </citation>
    <scope>NUCLEOTIDE SEQUENCE [LARGE SCALE GENOMIC DNA]</scope>
    <source>
        <strain evidence="1 2">DSM 20444</strain>
    </source>
</reference>
<gene>
    <name evidence="1" type="ORF">FD00_GL000500</name>
</gene>
<dbReference type="OrthoDB" id="2302567at2"/>
<dbReference type="PATRIC" id="fig|1046596.6.peg.534"/>
<organism evidence="1 2">
    <name type="scientific">Liquorilactobacillus mali KCTC 3596 = DSM 20444</name>
    <dbReference type="NCBI Taxonomy" id="1046596"/>
    <lineage>
        <taxon>Bacteria</taxon>
        <taxon>Bacillati</taxon>
        <taxon>Bacillota</taxon>
        <taxon>Bacilli</taxon>
        <taxon>Lactobacillales</taxon>
        <taxon>Lactobacillaceae</taxon>
        <taxon>Liquorilactobacillus</taxon>
    </lineage>
</organism>
<proteinExistence type="predicted"/>
<dbReference type="RefSeq" id="WP_003687009.1">
    <property type="nucleotide sequence ID" value="NZ_AKKT01000002.1"/>
</dbReference>
<comment type="caution">
    <text evidence="1">The sequence shown here is derived from an EMBL/GenBank/DDBJ whole genome shotgun (WGS) entry which is preliminary data.</text>
</comment>
<dbReference type="EMBL" id="AYYH01000145">
    <property type="protein sequence ID" value="KRN03486.1"/>
    <property type="molecule type" value="Genomic_DNA"/>
</dbReference>
<dbReference type="AlphaFoldDB" id="J0L1Y0"/>
<dbReference type="GeneID" id="98316190"/>
<dbReference type="Proteomes" id="UP000050898">
    <property type="component" value="Unassembled WGS sequence"/>
</dbReference>
<keyword evidence="2" id="KW-1185">Reference proteome</keyword>
<name>J0L1Y0_9LACO</name>